<name>A0A4D9ERD3_9SAUR</name>
<proteinExistence type="predicted"/>
<comment type="caution">
    <text evidence="1">The sequence shown here is derived from an EMBL/GenBank/DDBJ whole genome shotgun (WGS) entry which is preliminary data.</text>
</comment>
<gene>
    <name evidence="1" type="ORF">DR999_PMT06172</name>
</gene>
<protein>
    <submittedName>
        <fullName evidence="1">Membrane protein FAM159A</fullName>
    </submittedName>
</protein>
<accession>A0A4D9ERD3</accession>
<dbReference type="AlphaFoldDB" id="A0A4D9ERD3"/>
<reference evidence="1 2" key="1">
    <citation type="submission" date="2019-04" db="EMBL/GenBank/DDBJ databases">
        <title>Draft genome of the big-headed turtle Platysternon megacephalum.</title>
        <authorList>
            <person name="Gong S."/>
        </authorList>
    </citation>
    <scope>NUCLEOTIDE SEQUENCE [LARGE SCALE GENOMIC DNA]</scope>
    <source>
        <strain evidence="1">DO16091913</strain>
        <tissue evidence="1">Muscle</tissue>
    </source>
</reference>
<dbReference type="Proteomes" id="UP000297703">
    <property type="component" value="Unassembled WGS sequence"/>
</dbReference>
<sequence length="53" mass="6009">MELLALKAAAKETRWLMERTTEETQTILLSKNKNTRQAGISTKGCHHKQTVVL</sequence>
<evidence type="ECO:0000313" key="2">
    <source>
        <dbReference type="Proteomes" id="UP000297703"/>
    </source>
</evidence>
<keyword evidence="2" id="KW-1185">Reference proteome</keyword>
<reference evidence="1 2" key="2">
    <citation type="submission" date="2019-04" db="EMBL/GenBank/DDBJ databases">
        <title>The genome sequence of big-headed turtle.</title>
        <authorList>
            <person name="Gong S."/>
        </authorList>
    </citation>
    <scope>NUCLEOTIDE SEQUENCE [LARGE SCALE GENOMIC DNA]</scope>
    <source>
        <strain evidence="1">DO16091913</strain>
        <tissue evidence="1">Muscle</tissue>
    </source>
</reference>
<dbReference type="EMBL" id="QXTE01000039">
    <property type="protein sequence ID" value="TFK10763.1"/>
    <property type="molecule type" value="Genomic_DNA"/>
</dbReference>
<evidence type="ECO:0000313" key="1">
    <source>
        <dbReference type="EMBL" id="TFK10763.1"/>
    </source>
</evidence>
<organism evidence="1 2">
    <name type="scientific">Platysternon megacephalum</name>
    <name type="common">big-headed turtle</name>
    <dbReference type="NCBI Taxonomy" id="55544"/>
    <lineage>
        <taxon>Eukaryota</taxon>
        <taxon>Metazoa</taxon>
        <taxon>Chordata</taxon>
        <taxon>Craniata</taxon>
        <taxon>Vertebrata</taxon>
        <taxon>Euteleostomi</taxon>
        <taxon>Archelosauria</taxon>
        <taxon>Testudinata</taxon>
        <taxon>Testudines</taxon>
        <taxon>Cryptodira</taxon>
        <taxon>Durocryptodira</taxon>
        <taxon>Testudinoidea</taxon>
        <taxon>Platysternidae</taxon>
        <taxon>Platysternon</taxon>
    </lineage>
</organism>